<evidence type="ECO:0000256" key="9">
    <source>
        <dbReference type="ARBA" id="ARBA00022764"/>
    </source>
</evidence>
<dbReference type="PROSITE" id="PS00744">
    <property type="entry name" value="BETA_LACTAMASE_B_2"/>
    <property type="match status" value="1"/>
</dbReference>
<dbReference type="EC" id="3.5.2.6" evidence="6"/>
<evidence type="ECO:0000256" key="4">
    <source>
        <dbReference type="ARBA" id="ARBA00005250"/>
    </source>
</evidence>
<dbReference type="Pfam" id="PF00753">
    <property type="entry name" value="Lactamase_B"/>
    <property type="match status" value="1"/>
</dbReference>
<evidence type="ECO:0000256" key="10">
    <source>
        <dbReference type="ARBA" id="ARBA00022801"/>
    </source>
</evidence>
<keyword evidence="8 13" id="KW-0732">Signal</keyword>
<keyword evidence="7" id="KW-0479">Metal-binding</keyword>
<feature type="domain" description="Metallo-beta-lactamase" evidence="14">
    <location>
        <begin position="63"/>
        <end position="232"/>
    </location>
</feature>
<dbReference type="NCBIfam" id="NF033088">
    <property type="entry name" value="bla_subclass_B1"/>
    <property type="match status" value="1"/>
</dbReference>
<dbReference type="InterPro" id="IPR050855">
    <property type="entry name" value="NDM-1-like"/>
</dbReference>
<reference evidence="16" key="1">
    <citation type="submission" date="2018-05" db="EMBL/GenBank/DDBJ databases">
        <title>Pseudarcicella sp. HME7025 Genome sequencing and assembly.</title>
        <authorList>
            <person name="Kim H."/>
            <person name="Kang H."/>
            <person name="Joh K."/>
        </authorList>
    </citation>
    <scope>NUCLEOTIDE SEQUENCE [LARGE SCALE GENOMIC DNA]</scope>
    <source>
        <strain evidence="16">HME7025</strain>
    </source>
</reference>
<protein>
    <recommendedName>
        <fullName evidence="6">beta-lactamase</fullName>
        <ecNumber evidence="6">3.5.2.6</ecNumber>
    </recommendedName>
</protein>
<dbReference type="SMART" id="SM00849">
    <property type="entry name" value="Lactamase_B"/>
    <property type="match status" value="1"/>
</dbReference>
<dbReference type="Gene3D" id="3.60.15.10">
    <property type="entry name" value="Ribonuclease Z/Hydroxyacylglutathione hydrolase-like"/>
    <property type="match status" value="1"/>
</dbReference>
<dbReference type="GO" id="GO:0008270">
    <property type="term" value="F:zinc ion binding"/>
    <property type="evidence" value="ECO:0007669"/>
    <property type="project" value="InterPro"/>
</dbReference>
<comment type="catalytic activity">
    <reaction evidence="1">
        <text>a beta-lactam + H2O = a substituted beta-amino acid</text>
        <dbReference type="Rhea" id="RHEA:20401"/>
        <dbReference type="ChEBI" id="CHEBI:15377"/>
        <dbReference type="ChEBI" id="CHEBI:35627"/>
        <dbReference type="ChEBI" id="CHEBI:140347"/>
        <dbReference type="EC" id="3.5.2.6"/>
    </reaction>
</comment>
<evidence type="ECO:0000313" key="16">
    <source>
        <dbReference type="Proteomes" id="UP000245468"/>
    </source>
</evidence>
<dbReference type="SUPFAM" id="SSF56281">
    <property type="entry name" value="Metallo-hydrolase/oxidoreductase"/>
    <property type="match status" value="1"/>
</dbReference>
<dbReference type="GO" id="GO:0017001">
    <property type="term" value="P:antibiotic catabolic process"/>
    <property type="evidence" value="ECO:0007669"/>
    <property type="project" value="InterPro"/>
</dbReference>
<evidence type="ECO:0000256" key="11">
    <source>
        <dbReference type="ARBA" id="ARBA00022833"/>
    </source>
</evidence>
<dbReference type="InterPro" id="IPR001018">
    <property type="entry name" value="Beta-lactamase_class-B_CS"/>
</dbReference>
<keyword evidence="10 15" id="KW-0378">Hydrolase</keyword>
<comment type="subcellular location">
    <subcellularLocation>
        <location evidence="3">Periplasm</location>
    </subcellularLocation>
</comment>
<evidence type="ECO:0000256" key="2">
    <source>
        <dbReference type="ARBA" id="ARBA00001947"/>
    </source>
</evidence>
<proteinExistence type="inferred from homology"/>
<evidence type="ECO:0000256" key="3">
    <source>
        <dbReference type="ARBA" id="ARBA00004418"/>
    </source>
</evidence>
<comment type="similarity">
    <text evidence="4">Belongs to the metallo-beta-lactamase superfamily. Class-B beta-lactamase family.</text>
</comment>
<accession>A0A2S2DR64</accession>
<evidence type="ECO:0000256" key="13">
    <source>
        <dbReference type="SAM" id="SignalP"/>
    </source>
</evidence>
<evidence type="ECO:0000256" key="8">
    <source>
        <dbReference type="ARBA" id="ARBA00022729"/>
    </source>
</evidence>
<name>A0A2S2DR64_9BACT</name>
<organism evidence="15 16">
    <name type="scientific">Aquirufa nivalisilvae</name>
    <dbReference type="NCBI Taxonomy" id="2516557"/>
    <lineage>
        <taxon>Bacteria</taxon>
        <taxon>Pseudomonadati</taxon>
        <taxon>Bacteroidota</taxon>
        <taxon>Cytophagia</taxon>
        <taxon>Cytophagales</taxon>
        <taxon>Flectobacillaceae</taxon>
        <taxon>Aquirufa</taxon>
    </lineage>
</organism>
<evidence type="ECO:0000259" key="14">
    <source>
        <dbReference type="SMART" id="SM00849"/>
    </source>
</evidence>
<dbReference type="KEGG" id="psez:HME7025_00005"/>
<dbReference type="InterPro" id="IPR058199">
    <property type="entry name" value="BlaB//VIM/IMP-1"/>
</dbReference>
<dbReference type="AlphaFoldDB" id="A0A2S2DR64"/>
<sequence length="251" mass="27974">MKKILFALTLFFFGNVHAQSSLSSAAFRPKEVYHSEDLLIIQISKNAYVHTSFLQTNDFGKVPCNGLIIRDSNEVVVFDTPTNNNSATALIKYIKEKLHCKINAIVPTHFHEDCLGGLASFHEHKIPSFANFTTIELTKANQVISPQNGFKESLKLKMGKTFTRLTFFGEGHTKDNVVGYFPKEKILFGGCLIKEMEATKGYLGDANVGEWSSTVEKIKQAYPDVQLVIPGHGKIGGINLLDYTIKLFKTP</sequence>
<dbReference type="PANTHER" id="PTHR42951">
    <property type="entry name" value="METALLO-BETA-LACTAMASE DOMAIN-CONTAINING"/>
    <property type="match status" value="1"/>
</dbReference>
<keyword evidence="11" id="KW-0862">Zinc</keyword>
<dbReference type="GO" id="GO:0042597">
    <property type="term" value="C:periplasmic space"/>
    <property type="evidence" value="ECO:0007669"/>
    <property type="project" value="UniProtKB-SubCell"/>
</dbReference>
<evidence type="ECO:0000256" key="6">
    <source>
        <dbReference type="ARBA" id="ARBA00012865"/>
    </source>
</evidence>
<dbReference type="RefSeq" id="WP_109321672.1">
    <property type="nucleotide sequence ID" value="NZ_CP029346.1"/>
</dbReference>
<gene>
    <name evidence="15" type="primary">bla2</name>
    <name evidence="15" type="ORF">HME7025_00005</name>
</gene>
<evidence type="ECO:0000256" key="1">
    <source>
        <dbReference type="ARBA" id="ARBA00001526"/>
    </source>
</evidence>
<dbReference type="Proteomes" id="UP000245468">
    <property type="component" value="Chromosome"/>
</dbReference>
<dbReference type="PANTHER" id="PTHR42951:SF4">
    <property type="entry name" value="ACYL-COENZYME A THIOESTERASE MBLAC2"/>
    <property type="match status" value="1"/>
</dbReference>
<keyword evidence="9" id="KW-0574">Periplasm</keyword>
<feature type="chain" id="PRO_5015442100" description="beta-lactamase" evidence="13">
    <location>
        <begin position="19"/>
        <end position="251"/>
    </location>
</feature>
<evidence type="ECO:0000256" key="5">
    <source>
        <dbReference type="ARBA" id="ARBA00011245"/>
    </source>
</evidence>
<dbReference type="OrthoDB" id="9769598at2"/>
<evidence type="ECO:0000313" key="15">
    <source>
        <dbReference type="EMBL" id="AWL07891.1"/>
    </source>
</evidence>
<dbReference type="GO" id="GO:0008800">
    <property type="term" value="F:beta-lactamase activity"/>
    <property type="evidence" value="ECO:0007669"/>
    <property type="project" value="UniProtKB-EC"/>
</dbReference>
<keyword evidence="16" id="KW-1185">Reference proteome</keyword>
<evidence type="ECO:0000256" key="12">
    <source>
        <dbReference type="ARBA" id="ARBA00023251"/>
    </source>
</evidence>
<dbReference type="InterPro" id="IPR001279">
    <property type="entry name" value="Metallo-B-lactamas"/>
</dbReference>
<dbReference type="CDD" id="cd16302">
    <property type="entry name" value="CcrA-like_MBL-B1"/>
    <property type="match status" value="1"/>
</dbReference>
<comment type="subunit">
    <text evidence="5">Monomer.</text>
</comment>
<keyword evidence="12" id="KW-0046">Antibiotic resistance</keyword>
<evidence type="ECO:0000256" key="7">
    <source>
        <dbReference type="ARBA" id="ARBA00022723"/>
    </source>
</evidence>
<comment type="cofactor">
    <cofactor evidence="2">
        <name>Zn(2+)</name>
        <dbReference type="ChEBI" id="CHEBI:29105"/>
    </cofactor>
</comment>
<feature type="signal peptide" evidence="13">
    <location>
        <begin position="1"/>
        <end position="18"/>
    </location>
</feature>
<dbReference type="InterPro" id="IPR036866">
    <property type="entry name" value="RibonucZ/Hydroxyglut_hydro"/>
</dbReference>
<dbReference type="EMBL" id="CP029346">
    <property type="protein sequence ID" value="AWL07891.1"/>
    <property type="molecule type" value="Genomic_DNA"/>
</dbReference>
<dbReference type="GO" id="GO:0046677">
    <property type="term" value="P:response to antibiotic"/>
    <property type="evidence" value="ECO:0007669"/>
    <property type="project" value="UniProtKB-KW"/>
</dbReference>